<keyword evidence="10" id="KW-1185">Reference proteome</keyword>
<protein>
    <submittedName>
        <fullName evidence="9">SusC/RagA family TonB-linked outer membrane protein</fullName>
    </submittedName>
</protein>
<dbReference type="SMART" id="SM00965">
    <property type="entry name" value="STN"/>
    <property type="match status" value="1"/>
</dbReference>
<dbReference type="NCBIfam" id="TIGR04056">
    <property type="entry name" value="OMP_RagA_SusC"/>
    <property type="match status" value="1"/>
</dbReference>
<name>A0A6N8J4W4_9BACT</name>
<dbReference type="PROSITE" id="PS52016">
    <property type="entry name" value="TONB_DEPENDENT_REC_3"/>
    <property type="match status" value="1"/>
</dbReference>
<dbReference type="InterPro" id="IPR011662">
    <property type="entry name" value="Secretin/TonB_short_N"/>
</dbReference>
<evidence type="ECO:0000256" key="6">
    <source>
        <dbReference type="ARBA" id="ARBA00023237"/>
    </source>
</evidence>
<dbReference type="AlphaFoldDB" id="A0A6N8J4W4"/>
<dbReference type="Pfam" id="PF07660">
    <property type="entry name" value="STN"/>
    <property type="match status" value="1"/>
</dbReference>
<dbReference type="EMBL" id="WRXO01000001">
    <property type="protein sequence ID" value="MVT40267.1"/>
    <property type="molecule type" value="Genomic_DNA"/>
</dbReference>
<dbReference type="GO" id="GO:0009279">
    <property type="term" value="C:cell outer membrane"/>
    <property type="evidence" value="ECO:0007669"/>
    <property type="project" value="UniProtKB-SubCell"/>
</dbReference>
<dbReference type="InterPro" id="IPR012910">
    <property type="entry name" value="Plug_dom"/>
</dbReference>
<dbReference type="InterPro" id="IPR008969">
    <property type="entry name" value="CarboxyPept-like_regulatory"/>
</dbReference>
<keyword evidence="2 7" id="KW-0813">Transport</keyword>
<dbReference type="InterPro" id="IPR023997">
    <property type="entry name" value="TonB-dep_OMP_SusC/RagA_CS"/>
</dbReference>
<dbReference type="InterPro" id="IPR036942">
    <property type="entry name" value="Beta-barrel_TonB_sf"/>
</dbReference>
<dbReference type="SUPFAM" id="SSF56935">
    <property type="entry name" value="Porins"/>
    <property type="match status" value="1"/>
</dbReference>
<sequence length="1129" mass="122953">MKSCKKPFFKPTNHKAMNNTIHVKGMSIPHKKVKTSFKLLKYCIAMKLFLAILILSFNVSASVYSQKVSLSYKDASLREVLQSIRKQSGYSFLFTSSVLDVAKPVTVKLDQVDIEKTLQIIFSDQPLNYRIDDKVIVIKSRTQKDSSILQRVKDFFLSITIAGKVVDEDGSPLPGASIKASGKATISNGSGEFSLAGVEEGANVEISYIGYKTLTLKAAKDFITARLQKQAGELNETVIKGYYNTTKVLNTGNVSSVKSADLAKNPVSDPVMALEGRVPGLYVAQTSGIAGGDMVVKLRGQNSIANGNSPLYILDGIPFPSKSLTSGTILGGATGNLSPFANINISDIESIDVLKDADATAIYGSRGANGVILITTKKGKAGKTRFDVNVYKGAGKVASKLDLMNTDQYLTMRRAALANDGVTTIPGSANDLNGNYGDVNHYTDWQKVLIGGTAQVTDAQASISGGSAQTQFLFGGSYHKETTVFPGSYNDKKIAAHLNVTHQSENKRFNSNVMVSYTNDNNQLPTTDFTSQILLAPNTPALYNADGSLNWQNSIWENPLWVTSQKAGAVSTNLNAATNLSYEIIKGLSISARMGYNDIKTNASTINPFVNYDPAVFIDPSYRTNTFGTNEIKSWIIEPGINYSMDLGKGKLESLIGATFQQSDQVSLYQTASGFSSAALINDISSATTTRIARYTDTRYRYNAIYARIGYNYQDKYLINLTGRRDASSRFGPGKQFANLGAIGAAWIVSHMDWMKNILPAVSFAKLRASYGLTGNDQLGDYAFLSTSASNNMAYQGVTGLYPTSLTNSKFGWETVKKLEFGLDLGFLDNRILLNGSWYRNRTGNQLVGYALPDITGFPSIQANLPAVIQNTGTELELTGRIFKGNRFSWTVSGNLTVPKNELVSYPNLAASSYAQTYVEGQPLTVQFLYHYTGIDPTTKAYTFQDFDKDGQITLSNDTRPVNVSQKFFGGLNNSFSYKGLQLDVFFQYVKQNGFNLLGVAPGRFNAVGSNQQAYLLDEVNKGAASSVQQFTSRGSSVAGQAYTVFTNSDAVVGDASFIRLKNVSLSWTLPEKYQHALKLQNARVYLQAQNLLTITNFNGLDPEIPFRGASQLVLPPLKMITLGIQISL</sequence>
<evidence type="ECO:0000256" key="7">
    <source>
        <dbReference type="PROSITE-ProRule" id="PRU01360"/>
    </source>
</evidence>
<keyword evidence="5 7" id="KW-0472">Membrane</keyword>
<keyword evidence="6 7" id="KW-0998">Cell outer membrane</keyword>
<evidence type="ECO:0000313" key="10">
    <source>
        <dbReference type="Proteomes" id="UP000468388"/>
    </source>
</evidence>
<comment type="caution">
    <text evidence="9">The sequence shown here is derived from an EMBL/GenBank/DDBJ whole genome shotgun (WGS) entry which is preliminary data.</text>
</comment>
<reference evidence="9 10" key="1">
    <citation type="submission" date="2019-12" db="EMBL/GenBank/DDBJ databases">
        <title>The draft genomic sequence of strain Chitinophaga oryziterrae JCM 16595.</title>
        <authorList>
            <person name="Zhang X."/>
        </authorList>
    </citation>
    <scope>NUCLEOTIDE SEQUENCE [LARGE SCALE GENOMIC DNA]</scope>
    <source>
        <strain evidence="9 10">JCM 16595</strain>
    </source>
</reference>
<accession>A0A6N8J4W4</accession>
<dbReference type="Gene3D" id="2.170.130.10">
    <property type="entry name" value="TonB-dependent receptor, plug domain"/>
    <property type="match status" value="1"/>
</dbReference>
<evidence type="ECO:0000256" key="4">
    <source>
        <dbReference type="ARBA" id="ARBA00022692"/>
    </source>
</evidence>
<evidence type="ECO:0000256" key="1">
    <source>
        <dbReference type="ARBA" id="ARBA00004571"/>
    </source>
</evidence>
<dbReference type="Pfam" id="PF07715">
    <property type="entry name" value="Plug"/>
    <property type="match status" value="1"/>
</dbReference>
<evidence type="ECO:0000256" key="5">
    <source>
        <dbReference type="ARBA" id="ARBA00023136"/>
    </source>
</evidence>
<dbReference type="SUPFAM" id="SSF49464">
    <property type="entry name" value="Carboxypeptidase regulatory domain-like"/>
    <property type="match status" value="1"/>
</dbReference>
<gene>
    <name evidence="9" type="ORF">GO495_06715</name>
</gene>
<evidence type="ECO:0000313" key="9">
    <source>
        <dbReference type="EMBL" id="MVT40267.1"/>
    </source>
</evidence>
<dbReference type="InterPro" id="IPR023996">
    <property type="entry name" value="TonB-dep_OMP_SusC/RagA"/>
</dbReference>
<comment type="similarity">
    <text evidence="7">Belongs to the TonB-dependent receptor family.</text>
</comment>
<comment type="subcellular location">
    <subcellularLocation>
        <location evidence="1 7">Cell outer membrane</location>
        <topology evidence="1 7">Multi-pass membrane protein</topology>
    </subcellularLocation>
</comment>
<keyword evidence="4 7" id="KW-0812">Transmembrane</keyword>
<dbReference type="Proteomes" id="UP000468388">
    <property type="component" value="Unassembled WGS sequence"/>
</dbReference>
<proteinExistence type="inferred from homology"/>
<feature type="domain" description="Secretin/TonB short N-terminal" evidence="8">
    <location>
        <begin position="90"/>
        <end position="141"/>
    </location>
</feature>
<keyword evidence="3 7" id="KW-1134">Transmembrane beta strand</keyword>
<dbReference type="Gene3D" id="2.60.40.1120">
    <property type="entry name" value="Carboxypeptidase-like, regulatory domain"/>
    <property type="match status" value="1"/>
</dbReference>
<evidence type="ECO:0000256" key="3">
    <source>
        <dbReference type="ARBA" id="ARBA00022452"/>
    </source>
</evidence>
<dbReference type="InterPro" id="IPR037066">
    <property type="entry name" value="Plug_dom_sf"/>
</dbReference>
<evidence type="ECO:0000259" key="8">
    <source>
        <dbReference type="SMART" id="SM00965"/>
    </source>
</evidence>
<organism evidence="9 10">
    <name type="scientific">Chitinophaga oryziterrae</name>
    <dbReference type="NCBI Taxonomy" id="1031224"/>
    <lineage>
        <taxon>Bacteria</taxon>
        <taxon>Pseudomonadati</taxon>
        <taxon>Bacteroidota</taxon>
        <taxon>Chitinophagia</taxon>
        <taxon>Chitinophagales</taxon>
        <taxon>Chitinophagaceae</taxon>
        <taxon>Chitinophaga</taxon>
    </lineage>
</organism>
<evidence type="ECO:0000256" key="2">
    <source>
        <dbReference type="ARBA" id="ARBA00022448"/>
    </source>
</evidence>
<dbReference type="Gene3D" id="2.40.170.20">
    <property type="entry name" value="TonB-dependent receptor, beta-barrel domain"/>
    <property type="match status" value="1"/>
</dbReference>
<dbReference type="InterPro" id="IPR039426">
    <property type="entry name" value="TonB-dep_rcpt-like"/>
</dbReference>
<dbReference type="Pfam" id="PF13715">
    <property type="entry name" value="CarbopepD_reg_2"/>
    <property type="match status" value="1"/>
</dbReference>
<dbReference type="NCBIfam" id="TIGR04057">
    <property type="entry name" value="SusC_RagA_signa"/>
    <property type="match status" value="1"/>
</dbReference>